<sequence length="152" mass="16323">MASCETATGDQSVVAELFWQRAKSFCDSSRLAAAAAAAAAAVAAWWSTHNVRQQEANASVASVGCELAWIQPLLLCRHLLYLRASQGCNDPPRDSGVQSLRHETVVRSLGRVKKPVGHVGSVVEDMPVVPALPRSPFYLTTLCTVRPEHAAD</sequence>
<organism evidence="1 2">
    <name type="scientific">Melipona bicolor</name>
    <dbReference type="NCBI Taxonomy" id="60889"/>
    <lineage>
        <taxon>Eukaryota</taxon>
        <taxon>Metazoa</taxon>
        <taxon>Ecdysozoa</taxon>
        <taxon>Arthropoda</taxon>
        <taxon>Hexapoda</taxon>
        <taxon>Insecta</taxon>
        <taxon>Pterygota</taxon>
        <taxon>Neoptera</taxon>
        <taxon>Endopterygota</taxon>
        <taxon>Hymenoptera</taxon>
        <taxon>Apocrita</taxon>
        <taxon>Aculeata</taxon>
        <taxon>Apoidea</taxon>
        <taxon>Anthophila</taxon>
        <taxon>Apidae</taxon>
        <taxon>Melipona</taxon>
    </lineage>
</organism>
<evidence type="ECO:0000313" key="2">
    <source>
        <dbReference type="Proteomes" id="UP001177670"/>
    </source>
</evidence>
<dbReference type="AlphaFoldDB" id="A0AA40G5A3"/>
<dbReference type="Proteomes" id="UP001177670">
    <property type="component" value="Unassembled WGS sequence"/>
</dbReference>
<keyword evidence="2" id="KW-1185">Reference proteome</keyword>
<reference evidence="1" key="1">
    <citation type="submission" date="2021-10" db="EMBL/GenBank/DDBJ databases">
        <title>Melipona bicolor Genome sequencing and assembly.</title>
        <authorList>
            <person name="Araujo N.S."/>
            <person name="Arias M.C."/>
        </authorList>
    </citation>
    <scope>NUCLEOTIDE SEQUENCE</scope>
    <source>
        <strain evidence="1">USP_2M_L1-L4_2017</strain>
        <tissue evidence="1">Whole body</tissue>
    </source>
</reference>
<gene>
    <name evidence="1" type="ORF">K0M31_017662</name>
</gene>
<proteinExistence type="predicted"/>
<evidence type="ECO:0000313" key="1">
    <source>
        <dbReference type="EMBL" id="KAK1131377.1"/>
    </source>
</evidence>
<dbReference type="EMBL" id="JAHYIQ010000006">
    <property type="protein sequence ID" value="KAK1131377.1"/>
    <property type="molecule type" value="Genomic_DNA"/>
</dbReference>
<accession>A0AA40G5A3</accession>
<protein>
    <submittedName>
        <fullName evidence="1">Uncharacterized protein</fullName>
    </submittedName>
</protein>
<name>A0AA40G5A3_9HYME</name>
<comment type="caution">
    <text evidence="1">The sequence shown here is derived from an EMBL/GenBank/DDBJ whole genome shotgun (WGS) entry which is preliminary data.</text>
</comment>